<comment type="subcellular location">
    <subcellularLocation>
        <location evidence="1">Secreted</location>
    </subcellularLocation>
</comment>
<dbReference type="OrthoDB" id="21110at2759"/>
<evidence type="ECO:0000256" key="3">
    <source>
        <dbReference type="ARBA" id="ARBA00022852"/>
    </source>
</evidence>
<dbReference type="KEGG" id="dfa:DFA_05882"/>
<keyword evidence="8" id="KW-1185">Reference proteome</keyword>
<dbReference type="GeneID" id="14874966"/>
<proteinExistence type="predicted"/>
<dbReference type="GO" id="GO:0031640">
    <property type="term" value="P:killing of cells of another organism"/>
    <property type="evidence" value="ECO:0007669"/>
    <property type="project" value="UniProtKB-KW"/>
</dbReference>
<dbReference type="EMBL" id="GL883008">
    <property type="protein sequence ID" value="EGG23748.1"/>
    <property type="molecule type" value="Genomic_DNA"/>
</dbReference>
<evidence type="ECO:0000256" key="4">
    <source>
        <dbReference type="ARBA" id="ARBA00023157"/>
    </source>
</evidence>
<feature type="region of interest" description="Disordered" evidence="5">
    <location>
        <begin position="751"/>
        <end position="789"/>
    </location>
</feature>
<evidence type="ECO:0000259" key="6">
    <source>
        <dbReference type="PROSITE" id="PS51412"/>
    </source>
</evidence>
<dbReference type="PANTHER" id="PTHR45742:SF8">
    <property type="entry name" value="FLOCCULATION PROTEIN FLO11"/>
    <property type="match status" value="1"/>
</dbReference>
<evidence type="ECO:0000256" key="1">
    <source>
        <dbReference type="ARBA" id="ARBA00004613"/>
    </source>
</evidence>
<accession>F4PN58</accession>
<organism evidence="7 8">
    <name type="scientific">Cavenderia fasciculata</name>
    <name type="common">Slime mold</name>
    <name type="synonym">Dictyostelium fasciculatum</name>
    <dbReference type="NCBI Taxonomy" id="261658"/>
    <lineage>
        <taxon>Eukaryota</taxon>
        <taxon>Amoebozoa</taxon>
        <taxon>Evosea</taxon>
        <taxon>Eumycetozoa</taxon>
        <taxon>Dictyostelia</taxon>
        <taxon>Acytosteliales</taxon>
        <taxon>Cavenderiaceae</taxon>
        <taxon>Cavenderia</taxon>
    </lineage>
</organism>
<name>F4PN58_CACFS</name>
<keyword evidence="3" id="KW-0204">Cytolysis</keyword>
<protein>
    <recommendedName>
        <fullName evidence="6">MACPF domain-containing protein</fullName>
    </recommendedName>
</protein>
<reference evidence="8" key="1">
    <citation type="journal article" date="2011" name="Genome Res.">
        <title>Phylogeny-wide analysis of social amoeba genomes highlights ancient origins for complex intercellular communication.</title>
        <authorList>
            <person name="Heidel A.J."/>
            <person name="Lawal H.M."/>
            <person name="Felder M."/>
            <person name="Schilde C."/>
            <person name="Helps N.R."/>
            <person name="Tunggal B."/>
            <person name="Rivero F."/>
            <person name="John U."/>
            <person name="Schleicher M."/>
            <person name="Eichinger L."/>
            <person name="Platzer M."/>
            <person name="Noegel A.A."/>
            <person name="Schaap P."/>
            <person name="Gloeckner G."/>
        </authorList>
    </citation>
    <scope>NUCLEOTIDE SEQUENCE [LARGE SCALE GENOMIC DNA]</scope>
    <source>
        <strain evidence="8">SH3</strain>
    </source>
</reference>
<dbReference type="GO" id="GO:0005576">
    <property type="term" value="C:extracellular region"/>
    <property type="evidence" value="ECO:0007669"/>
    <property type="project" value="UniProtKB-SubCell"/>
</dbReference>
<dbReference type="InterPro" id="IPR020864">
    <property type="entry name" value="MACPF"/>
</dbReference>
<dbReference type="AlphaFoldDB" id="F4PN58"/>
<dbReference type="PANTHER" id="PTHR45742">
    <property type="entry name" value="COMPLEMENT COMPONENT C6"/>
    <property type="match status" value="1"/>
</dbReference>
<sequence length="1227" mass="136952">MNGTCITLNGSPTDTTTFLRPKLAGTFYLQQPGFEPCPSTVTCGEREEYPFSSISEALRETAKYANEKRVFMFGKGEYTGADNFDHHINGGDVEFINPTFDVRTVIIECSSVYPPVFTVTNASFVLRDITIKYCGGAFAPVVFENSVGTLTNVQFDYTTGSLATSVYVGQKSSVQVIGGRYNAGIYPTRPFIRTSGHSELDILQLNSSMLDMSVTNYLQLEQPMVICQDSRVTVDSSSFARYSCQSGCSVIATSTGTNICPIYYSVPEPIFKYEGVGSTYQCIDTKCGDQKCDPYEVFFCSTDCPNTIFEGLTPGFYTETFFSTNCRASIEIIGEPVISDFLNAYPEGYATLFAYFRVPSSKVYQFTAESNDIEAVIEIDNAQVYHSSEESSNGSPATFERFIEGPVVHSIKITLFTKPFSNLRSFSLKSDKSINYFYSKNKCGDGIKDNGEVCVYDEKGWTSQASCGDGICNEVNFESCFVDCHAQFTTTCSATNVPDNHLSPGYTINDDTLGDMISNQQIWHLPGSEHLSSGFDIVKGEEGALPIFYFDYCTKEEKNLLQDVYRQSIYELPEELTGGVHPKCTFDTSQQTHSSISQFRTEKSQSTSFNIDGSAGGGWGGYSAQVAASYSKDRSVNQAMSLSTSAESTVISTSLICTTSSVEMVKYTFHPSFLKELASVKFSRDMYEVVKRYGTHFYQTAVLGGSLKQLTVIDKQTYQSESSTSWQESSQRSFSASASAPVMQASGRYADTSDYTVSGERQESMESKSSRSSVEVLGGEPGSYSPDSPNQGNMLQSWAKSLDFLPVPVEYKLSPIRDILPDDWKNADGNSIKDLWMQGETQYYEENAFFGAVGVSGAIFITITPEMPTEQFTTPQVDPAAYVNVHWKNAKGELVTTRVDLEGIMTTTTKDAIPMMIDFSQSEQAPDIYQWSKKAFTNKTAVWNSPIPKQHYHPSIYTSRMPWRVNFNLASKDNFFESTQKPTITHKLPTLPTTKRFEFHFVDFKGSRGFKVDNTQNVVTSQYIDFYLTSFGHYWSDYPSYLVRPGITRCKSDSDSIAQVMECLYKTTKKYDTFTMYRGAVNAANPHISVQYDYNAVKTRTIDWWSKEFKAYTGANKNTLAFTAQDYYGSQFRLAWVMVFESSSSWLRPIVGYTAPRSMSSFITPRLFANATNANTAIPLPSVKLQPLRQLNDFDFFTTNYGILAVIFVVDAADRERGKESINECDQ</sequence>
<keyword evidence="2" id="KW-0964">Secreted</keyword>
<gene>
    <name evidence="7" type="ORF">DFA_05882</name>
</gene>
<evidence type="ECO:0000313" key="8">
    <source>
        <dbReference type="Proteomes" id="UP000007797"/>
    </source>
</evidence>
<dbReference type="PROSITE" id="PS51412">
    <property type="entry name" value="MACPF_2"/>
    <property type="match status" value="1"/>
</dbReference>
<feature type="compositionally biased region" description="Basic and acidic residues" evidence="5">
    <location>
        <begin position="760"/>
        <end position="769"/>
    </location>
</feature>
<dbReference type="RefSeq" id="XP_004361599.1">
    <property type="nucleotide sequence ID" value="XM_004361542.1"/>
</dbReference>
<dbReference type="SMART" id="SM00457">
    <property type="entry name" value="MACPF"/>
    <property type="match status" value="1"/>
</dbReference>
<dbReference type="Proteomes" id="UP000007797">
    <property type="component" value="Unassembled WGS sequence"/>
</dbReference>
<feature type="domain" description="MACPF" evidence="6">
    <location>
        <begin position="514"/>
        <end position="850"/>
    </location>
</feature>
<evidence type="ECO:0000256" key="2">
    <source>
        <dbReference type="ARBA" id="ARBA00022525"/>
    </source>
</evidence>
<evidence type="ECO:0000313" key="7">
    <source>
        <dbReference type="EMBL" id="EGG23748.1"/>
    </source>
</evidence>
<evidence type="ECO:0000256" key="5">
    <source>
        <dbReference type="SAM" id="MobiDB-lite"/>
    </source>
</evidence>
<dbReference type="Pfam" id="PF01823">
    <property type="entry name" value="MACPF"/>
    <property type="match status" value="1"/>
</dbReference>
<keyword evidence="4" id="KW-1015">Disulfide bond</keyword>